<evidence type="ECO:0000313" key="3">
    <source>
        <dbReference type="Ensembl" id="ENSEASP00005018092.1"/>
    </source>
</evidence>
<sequence>YHGACILLNIIPFVLFQEDTDMQSFVKTLAGKTITLKVKPSDTIKNVKTKIQDKEGISPDQQLLMFAGKERKHGQTLSDNNVQKESTLCLVLRLVTASLTLPTTILPRNITATR</sequence>
<feature type="signal peptide" evidence="1">
    <location>
        <begin position="1"/>
        <end position="16"/>
    </location>
</feature>
<dbReference type="SUPFAM" id="SSF54236">
    <property type="entry name" value="Ubiquitin-like"/>
    <property type="match status" value="1"/>
</dbReference>
<dbReference type="Pfam" id="PF00240">
    <property type="entry name" value="ubiquitin"/>
    <property type="match status" value="1"/>
</dbReference>
<evidence type="ECO:0000256" key="1">
    <source>
        <dbReference type="SAM" id="SignalP"/>
    </source>
</evidence>
<dbReference type="Ensembl" id="ENSEAST00005019642.1">
    <property type="protein sequence ID" value="ENSEASP00005018092.1"/>
    <property type="gene ID" value="ENSEASG00005012491.1"/>
</dbReference>
<reference evidence="3" key="1">
    <citation type="submission" date="2023-03" db="UniProtKB">
        <authorList>
            <consortium name="Ensembl"/>
        </authorList>
    </citation>
    <scope>IDENTIFICATION</scope>
</reference>
<feature type="domain" description="Ubiquitin-like" evidence="2">
    <location>
        <begin position="22"/>
        <end position="97"/>
    </location>
</feature>
<dbReference type="OMA" id="XELYELI"/>
<evidence type="ECO:0000259" key="2">
    <source>
        <dbReference type="PROSITE" id="PS50053"/>
    </source>
</evidence>
<keyword evidence="1" id="KW-0732">Signal</keyword>
<dbReference type="Gene3D" id="3.10.20.90">
    <property type="entry name" value="Phosphatidylinositol 3-kinase Catalytic Subunit, Chain A, domain 1"/>
    <property type="match status" value="1"/>
</dbReference>
<feature type="chain" id="PRO_5034572741" description="Ubiquitin-like domain-containing protein" evidence="1">
    <location>
        <begin position="17"/>
        <end position="114"/>
    </location>
</feature>
<protein>
    <recommendedName>
        <fullName evidence="2">Ubiquitin-like domain-containing protein</fullName>
    </recommendedName>
</protein>
<proteinExistence type="predicted"/>
<dbReference type="FunFam" id="3.10.20.90:FF:000160">
    <property type="entry name" value="Polyubiquitin-C"/>
    <property type="match status" value="1"/>
</dbReference>
<dbReference type="AlphaFoldDB" id="A0A8C4LWE1"/>
<accession>A0A8C4LWE1</accession>
<dbReference type="PROSITE" id="PS50053">
    <property type="entry name" value="UBIQUITIN_2"/>
    <property type="match status" value="1"/>
</dbReference>
<dbReference type="InterPro" id="IPR029071">
    <property type="entry name" value="Ubiquitin-like_domsf"/>
</dbReference>
<dbReference type="InterPro" id="IPR019956">
    <property type="entry name" value="Ubiquitin_dom"/>
</dbReference>
<name>A0A8C4LWE1_EQUAS</name>
<dbReference type="SMART" id="SM00213">
    <property type="entry name" value="UBQ"/>
    <property type="match status" value="1"/>
</dbReference>
<dbReference type="PANTHER" id="PTHR10666">
    <property type="entry name" value="UBIQUITIN"/>
    <property type="match status" value="1"/>
</dbReference>
<dbReference type="InterPro" id="IPR000626">
    <property type="entry name" value="Ubiquitin-like_dom"/>
</dbReference>
<organism evidence="3">
    <name type="scientific">Equus asinus asinus</name>
    <dbReference type="NCBI Taxonomy" id="83772"/>
    <lineage>
        <taxon>Eukaryota</taxon>
        <taxon>Metazoa</taxon>
        <taxon>Chordata</taxon>
        <taxon>Craniata</taxon>
        <taxon>Vertebrata</taxon>
        <taxon>Euteleostomi</taxon>
        <taxon>Mammalia</taxon>
        <taxon>Eutheria</taxon>
        <taxon>Laurasiatheria</taxon>
        <taxon>Perissodactyla</taxon>
        <taxon>Equidae</taxon>
        <taxon>Equus</taxon>
    </lineage>
</organism>
<dbReference type="InterPro" id="IPR050158">
    <property type="entry name" value="Ubiquitin_ubiquitin-like"/>
</dbReference>
<dbReference type="PRINTS" id="PR00348">
    <property type="entry name" value="UBIQUITIN"/>
</dbReference>